<evidence type="ECO:0008006" key="11">
    <source>
        <dbReference type="Google" id="ProtNLM"/>
    </source>
</evidence>
<name>A0A1W6CUV1_9RHOB</name>
<evidence type="ECO:0000256" key="1">
    <source>
        <dbReference type="ARBA" id="ARBA00004651"/>
    </source>
</evidence>
<dbReference type="GO" id="GO:0022857">
    <property type="term" value="F:transmembrane transporter activity"/>
    <property type="evidence" value="ECO:0007669"/>
    <property type="project" value="InterPro"/>
</dbReference>
<keyword evidence="10" id="KW-1185">Reference proteome</keyword>
<evidence type="ECO:0000313" key="10">
    <source>
        <dbReference type="Proteomes" id="UP000193017"/>
    </source>
</evidence>
<dbReference type="Gene3D" id="1.10.3470.10">
    <property type="entry name" value="ABC transporter involved in vitamin B12 uptake, BtuC"/>
    <property type="match status" value="1"/>
</dbReference>
<dbReference type="Proteomes" id="UP000193017">
    <property type="component" value="Chromosome"/>
</dbReference>
<evidence type="ECO:0000256" key="4">
    <source>
        <dbReference type="ARBA" id="ARBA00022475"/>
    </source>
</evidence>
<feature type="transmembrane region" description="Helical" evidence="8">
    <location>
        <begin position="254"/>
        <end position="272"/>
    </location>
</feature>
<feature type="transmembrane region" description="Helical" evidence="8">
    <location>
        <begin position="184"/>
        <end position="202"/>
    </location>
</feature>
<dbReference type="InterPro" id="IPR000522">
    <property type="entry name" value="ABC_transptr_permease_BtuC"/>
</dbReference>
<evidence type="ECO:0000256" key="6">
    <source>
        <dbReference type="ARBA" id="ARBA00022989"/>
    </source>
</evidence>
<dbReference type="InterPro" id="IPR037294">
    <property type="entry name" value="ABC_BtuC-like"/>
</dbReference>
<evidence type="ECO:0000256" key="8">
    <source>
        <dbReference type="SAM" id="Phobius"/>
    </source>
</evidence>
<sequence>MRGPQVARDGRALALLAGLLALACALWLFQGLGESRRGFLLGLRGTRLAGLLILGAATGVATVLFQTLAANRVLTPAMMGFDSLFGFVQVLIVSSLGAAGLSAVGGLARFWLAVGAMLVLALALFVPLLGRGGRDVPRMILTGLILGVLFRSLSGFLTRVMDPNAFAVVQSLSAASLSRIDPAVLPWAGAMTAASVTAALALSRQFDVLALGRQHAVSLGLRVAALMVGGLALVALMTAAATAMAGSLAAGSPIGGPAAFFGLIAAGLARGLTGSARHAVLLPAAALVAMLVLVLGQILFERVLGLAGTLSVVIEFAGGLFFLALLLKGRLR</sequence>
<dbReference type="OrthoDB" id="9796260at2"/>
<keyword evidence="6 8" id="KW-1133">Transmembrane helix</keyword>
<accession>A0A1W6CUV1</accession>
<feature type="transmembrane region" description="Helical" evidence="8">
    <location>
        <begin position="83"/>
        <end position="104"/>
    </location>
</feature>
<organism evidence="9 10">
    <name type="scientific">Paracoccus contaminans</name>
    <dbReference type="NCBI Taxonomy" id="1945662"/>
    <lineage>
        <taxon>Bacteria</taxon>
        <taxon>Pseudomonadati</taxon>
        <taxon>Pseudomonadota</taxon>
        <taxon>Alphaproteobacteria</taxon>
        <taxon>Rhodobacterales</taxon>
        <taxon>Paracoccaceae</taxon>
        <taxon>Paracoccus</taxon>
    </lineage>
</organism>
<feature type="transmembrane region" description="Helical" evidence="8">
    <location>
        <begin position="12"/>
        <end position="29"/>
    </location>
</feature>
<feature type="transmembrane region" description="Helical" evidence="8">
    <location>
        <begin position="279"/>
        <end position="300"/>
    </location>
</feature>
<feature type="transmembrane region" description="Helical" evidence="8">
    <location>
        <begin position="223"/>
        <end position="248"/>
    </location>
</feature>
<feature type="transmembrane region" description="Helical" evidence="8">
    <location>
        <begin position="306"/>
        <end position="327"/>
    </location>
</feature>
<protein>
    <recommendedName>
        <fullName evidence="11">Enterobactin ABC transporter permease</fullName>
    </recommendedName>
</protein>
<dbReference type="AlphaFoldDB" id="A0A1W6CUV1"/>
<comment type="similarity">
    <text evidence="2">Belongs to the binding-protein-dependent transport system permease family. FecCD subfamily.</text>
</comment>
<dbReference type="EMBL" id="CP020612">
    <property type="protein sequence ID" value="ARJ68653.1"/>
    <property type="molecule type" value="Genomic_DNA"/>
</dbReference>
<feature type="transmembrane region" description="Helical" evidence="8">
    <location>
        <begin position="110"/>
        <end position="129"/>
    </location>
</feature>
<feature type="transmembrane region" description="Helical" evidence="8">
    <location>
        <begin position="49"/>
        <end position="71"/>
    </location>
</feature>
<comment type="subcellular location">
    <subcellularLocation>
        <location evidence="1">Cell membrane</location>
        <topology evidence="1">Multi-pass membrane protein</topology>
    </subcellularLocation>
</comment>
<dbReference type="KEGG" id="pcon:B0A89_02365"/>
<keyword evidence="4" id="KW-1003">Cell membrane</keyword>
<dbReference type="Pfam" id="PF01032">
    <property type="entry name" value="FecCD"/>
    <property type="match status" value="1"/>
</dbReference>
<gene>
    <name evidence="9" type="ORF">B0A89_02365</name>
</gene>
<dbReference type="PANTHER" id="PTHR30472:SF19">
    <property type="entry name" value="PETROBACTIN IMPORT SYSTEM PERMEASE PROTEIN YCLO"/>
    <property type="match status" value="1"/>
</dbReference>
<feature type="transmembrane region" description="Helical" evidence="8">
    <location>
        <begin position="141"/>
        <end position="161"/>
    </location>
</feature>
<keyword evidence="5 8" id="KW-0812">Transmembrane</keyword>
<evidence type="ECO:0000313" key="9">
    <source>
        <dbReference type="EMBL" id="ARJ68653.1"/>
    </source>
</evidence>
<dbReference type="PANTHER" id="PTHR30472">
    <property type="entry name" value="FERRIC ENTEROBACTIN TRANSPORT SYSTEM PERMEASE PROTEIN"/>
    <property type="match status" value="1"/>
</dbReference>
<dbReference type="GO" id="GO:0005886">
    <property type="term" value="C:plasma membrane"/>
    <property type="evidence" value="ECO:0007669"/>
    <property type="project" value="UniProtKB-SubCell"/>
</dbReference>
<keyword evidence="7 8" id="KW-0472">Membrane</keyword>
<evidence type="ECO:0000256" key="7">
    <source>
        <dbReference type="ARBA" id="ARBA00023136"/>
    </source>
</evidence>
<dbReference type="STRING" id="1945662.B0A89_02365"/>
<dbReference type="GO" id="GO:0033214">
    <property type="term" value="P:siderophore-iron import into cell"/>
    <property type="evidence" value="ECO:0007669"/>
    <property type="project" value="TreeGrafter"/>
</dbReference>
<dbReference type="SUPFAM" id="SSF81345">
    <property type="entry name" value="ABC transporter involved in vitamin B12 uptake, BtuC"/>
    <property type="match status" value="1"/>
</dbReference>
<keyword evidence="3" id="KW-0813">Transport</keyword>
<evidence type="ECO:0000256" key="2">
    <source>
        <dbReference type="ARBA" id="ARBA00007935"/>
    </source>
</evidence>
<proteinExistence type="inferred from homology"/>
<evidence type="ECO:0000256" key="3">
    <source>
        <dbReference type="ARBA" id="ARBA00022448"/>
    </source>
</evidence>
<reference evidence="9 10" key="1">
    <citation type="submission" date="2017-03" db="EMBL/GenBank/DDBJ databases">
        <title>Genome sequence of Paracoccus contaminans isolated from a water microcosm.</title>
        <authorList>
            <person name="Aurass P."/>
            <person name="Karste S."/>
            <person name="Trost E."/>
            <person name="Glaeser S.P."/>
            <person name="Kaempfer P."/>
            <person name="Flieger A."/>
        </authorList>
    </citation>
    <scope>NUCLEOTIDE SEQUENCE [LARGE SCALE GENOMIC DNA]</scope>
    <source>
        <strain evidence="10">RKI 16-01929T\LMG 29738T\CCM 8701T\CIP 111112T</strain>
    </source>
</reference>
<dbReference type="PROSITE" id="PS51257">
    <property type="entry name" value="PROKAR_LIPOPROTEIN"/>
    <property type="match status" value="1"/>
</dbReference>
<evidence type="ECO:0000256" key="5">
    <source>
        <dbReference type="ARBA" id="ARBA00022692"/>
    </source>
</evidence>